<keyword evidence="3" id="KW-1185">Reference proteome</keyword>
<comment type="caution">
    <text evidence="2">The sequence shown here is derived from an EMBL/GenBank/DDBJ whole genome shotgun (WGS) entry which is preliminary data.</text>
</comment>
<name>A0A4Z2GG02_9TELE</name>
<gene>
    <name evidence="2" type="ORF">EYF80_038134</name>
</gene>
<sequence length="154" mass="15373">MPVCPVILCFCSPALSLQDKLSTLTLPGQISADTQLHRPFKKAAMMLMWPMKINAEQRIHPRTKVDEEKALDTVESVEAGGGATQSEKQPQPVDSVDGVSVDGVSVGGDSVGGVSVDGVSVGGVSVGGVSVGGVSVGGVSVDGVSVGGVSVGGV</sequence>
<accession>A0A4Z2GG02</accession>
<proteinExistence type="predicted"/>
<feature type="compositionally biased region" description="Low complexity" evidence="1">
    <location>
        <begin position="93"/>
        <end position="102"/>
    </location>
</feature>
<dbReference type="AlphaFoldDB" id="A0A4Z2GG02"/>
<evidence type="ECO:0000313" key="2">
    <source>
        <dbReference type="EMBL" id="TNN51664.1"/>
    </source>
</evidence>
<evidence type="ECO:0000256" key="1">
    <source>
        <dbReference type="SAM" id="MobiDB-lite"/>
    </source>
</evidence>
<organism evidence="2 3">
    <name type="scientific">Liparis tanakae</name>
    <name type="common">Tanaka's snailfish</name>
    <dbReference type="NCBI Taxonomy" id="230148"/>
    <lineage>
        <taxon>Eukaryota</taxon>
        <taxon>Metazoa</taxon>
        <taxon>Chordata</taxon>
        <taxon>Craniata</taxon>
        <taxon>Vertebrata</taxon>
        <taxon>Euteleostomi</taxon>
        <taxon>Actinopterygii</taxon>
        <taxon>Neopterygii</taxon>
        <taxon>Teleostei</taxon>
        <taxon>Neoteleostei</taxon>
        <taxon>Acanthomorphata</taxon>
        <taxon>Eupercaria</taxon>
        <taxon>Perciformes</taxon>
        <taxon>Cottioidei</taxon>
        <taxon>Cottales</taxon>
        <taxon>Liparidae</taxon>
        <taxon>Liparis</taxon>
    </lineage>
</organism>
<evidence type="ECO:0000313" key="3">
    <source>
        <dbReference type="Proteomes" id="UP000314294"/>
    </source>
</evidence>
<feature type="compositionally biased region" description="Basic and acidic residues" evidence="1">
    <location>
        <begin position="60"/>
        <end position="72"/>
    </location>
</feature>
<protein>
    <submittedName>
        <fullName evidence="2">Uncharacterized protein</fullName>
    </submittedName>
</protein>
<dbReference type="EMBL" id="SRLO01000574">
    <property type="protein sequence ID" value="TNN51664.1"/>
    <property type="molecule type" value="Genomic_DNA"/>
</dbReference>
<reference evidence="2 3" key="1">
    <citation type="submission" date="2019-03" db="EMBL/GenBank/DDBJ databases">
        <title>First draft genome of Liparis tanakae, snailfish: a comprehensive survey of snailfish specific genes.</title>
        <authorList>
            <person name="Kim W."/>
            <person name="Song I."/>
            <person name="Jeong J.-H."/>
            <person name="Kim D."/>
            <person name="Kim S."/>
            <person name="Ryu S."/>
            <person name="Song J.Y."/>
            <person name="Lee S.K."/>
        </authorList>
    </citation>
    <scope>NUCLEOTIDE SEQUENCE [LARGE SCALE GENOMIC DNA]</scope>
    <source>
        <tissue evidence="2">Muscle</tissue>
    </source>
</reference>
<dbReference type="Proteomes" id="UP000314294">
    <property type="component" value="Unassembled WGS sequence"/>
</dbReference>
<feature type="region of interest" description="Disordered" evidence="1">
    <location>
        <begin position="60"/>
        <end position="102"/>
    </location>
</feature>